<evidence type="ECO:0000313" key="2">
    <source>
        <dbReference type="EMBL" id="PFH53261.1"/>
    </source>
</evidence>
<feature type="signal peptide" evidence="1">
    <location>
        <begin position="1"/>
        <end position="19"/>
    </location>
</feature>
<dbReference type="EMBL" id="KZ301974">
    <property type="protein sequence ID" value="PFH53261.1"/>
    <property type="molecule type" value="Genomic_DNA"/>
</dbReference>
<keyword evidence="1" id="KW-0732">Signal</keyword>
<dbReference type="Proteomes" id="UP000242287">
    <property type="component" value="Unassembled WGS sequence"/>
</dbReference>
<name>A0A2A9NXS2_9AGAR</name>
<protein>
    <submittedName>
        <fullName evidence="2">Uncharacterized protein</fullName>
    </submittedName>
</protein>
<keyword evidence="3" id="KW-1185">Reference proteome</keyword>
<feature type="chain" id="PRO_5013355528" evidence="1">
    <location>
        <begin position="20"/>
        <end position="101"/>
    </location>
</feature>
<proteinExistence type="predicted"/>
<sequence>MTKHFTAVIVLLYVHTIFTSPTTTCPEIPGEPCGDSVTILKITTSLFHGSRFRARTMLQNFDWTQVHVTIGRSSMLKREEGSDVRLRERVAWKEYNWHLFA</sequence>
<evidence type="ECO:0000256" key="1">
    <source>
        <dbReference type="SAM" id="SignalP"/>
    </source>
</evidence>
<gene>
    <name evidence="2" type="ORF">AMATHDRAFT_45543</name>
</gene>
<accession>A0A2A9NXS2</accession>
<evidence type="ECO:0000313" key="3">
    <source>
        <dbReference type="Proteomes" id="UP000242287"/>
    </source>
</evidence>
<dbReference type="AlphaFoldDB" id="A0A2A9NXS2"/>
<reference evidence="2 3" key="1">
    <citation type="submission" date="2014-02" db="EMBL/GenBank/DDBJ databases">
        <title>Transposable element dynamics among asymbiotic and ectomycorrhizal Amanita fungi.</title>
        <authorList>
            <consortium name="DOE Joint Genome Institute"/>
            <person name="Hess J."/>
            <person name="Skrede I."/>
            <person name="Wolfe B."/>
            <person name="LaButti K."/>
            <person name="Ohm R.A."/>
            <person name="Grigoriev I.V."/>
            <person name="Pringle A."/>
        </authorList>
    </citation>
    <scope>NUCLEOTIDE SEQUENCE [LARGE SCALE GENOMIC DNA]</scope>
    <source>
        <strain evidence="2 3">SKay4041</strain>
    </source>
</reference>
<organism evidence="2 3">
    <name type="scientific">Amanita thiersii Skay4041</name>
    <dbReference type="NCBI Taxonomy" id="703135"/>
    <lineage>
        <taxon>Eukaryota</taxon>
        <taxon>Fungi</taxon>
        <taxon>Dikarya</taxon>
        <taxon>Basidiomycota</taxon>
        <taxon>Agaricomycotina</taxon>
        <taxon>Agaricomycetes</taxon>
        <taxon>Agaricomycetidae</taxon>
        <taxon>Agaricales</taxon>
        <taxon>Pluteineae</taxon>
        <taxon>Amanitaceae</taxon>
        <taxon>Amanita</taxon>
    </lineage>
</organism>